<dbReference type="Proteomes" id="UP000032352">
    <property type="component" value="Chromosome"/>
</dbReference>
<protein>
    <submittedName>
        <fullName evidence="1">Uncharacterized protein</fullName>
    </submittedName>
</protein>
<organism evidence="1 2">
    <name type="scientific">Thalassomonas viridans</name>
    <dbReference type="NCBI Taxonomy" id="137584"/>
    <lineage>
        <taxon>Bacteria</taxon>
        <taxon>Pseudomonadati</taxon>
        <taxon>Pseudomonadota</taxon>
        <taxon>Gammaproteobacteria</taxon>
        <taxon>Alteromonadales</taxon>
        <taxon>Colwelliaceae</taxon>
        <taxon>Thalassomonas</taxon>
    </lineage>
</organism>
<evidence type="ECO:0000313" key="2">
    <source>
        <dbReference type="Proteomes" id="UP000032352"/>
    </source>
</evidence>
<reference evidence="1 2" key="2">
    <citation type="journal article" date="2022" name="Mar. Drugs">
        <title>Bioassay-Guided Fractionation Leads to the Detection of Cholic Acid Generated by the Rare Thalassomonas sp.</title>
        <authorList>
            <person name="Pheiffer F."/>
            <person name="Schneider Y.K."/>
            <person name="Hansen E.H."/>
            <person name="Andersen J.H."/>
            <person name="Isaksson J."/>
            <person name="Busche T."/>
            <person name="R C."/>
            <person name="Kalinowski J."/>
            <person name="Zyl L.V."/>
            <person name="Trindade M."/>
        </authorList>
    </citation>
    <scope>NUCLEOTIDE SEQUENCE [LARGE SCALE GENOMIC DNA]</scope>
    <source>
        <strain evidence="1 2">XOM25</strain>
    </source>
</reference>
<proteinExistence type="predicted"/>
<dbReference type="KEGG" id="tvd:SG34_000305"/>
<dbReference type="EMBL" id="CP059733">
    <property type="protein sequence ID" value="WDE05430.1"/>
    <property type="molecule type" value="Genomic_DNA"/>
</dbReference>
<dbReference type="RefSeq" id="WP_044837146.1">
    <property type="nucleotide sequence ID" value="NZ_CP059733.1"/>
</dbReference>
<gene>
    <name evidence="1" type="ORF">SG34_000305</name>
</gene>
<dbReference type="AlphaFoldDB" id="A0AAF0C9N4"/>
<evidence type="ECO:0000313" key="1">
    <source>
        <dbReference type="EMBL" id="WDE05430.1"/>
    </source>
</evidence>
<sequence length="221" mass="25178">MEGNKLNIVYIDEERDQLADFQADAELSGLFEEIYLLEPKSNLDEMVTEILELKVDAVISDFALNEAKVINYNGDQLLNAIQDIRHNFPCFLRTSYEDDAVSNSFDVNRVYVKEDSMELHSESNLFKRVAAQISAYHRRFEAIKKEHINLKHKLANEGLNSQETDRLIELDDLIESMLSAETKTPTEVKKLALSKFDALMDSTDKLINDIEANLKGNSSDA</sequence>
<keyword evidence="2" id="KW-1185">Reference proteome</keyword>
<accession>A0AAF0C9N4</accession>
<reference evidence="1 2" key="1">
    <citation type="journal article" date="2015" name="Genome Announc.">
        <title>Draft Genome Sequences of Marine Isolates of Thalassomonas viridans and Thalassomonas actiniarum.</title>
        <authorList>
            <person name="Olonade I."/>
            <person name="van Zyl L.J."/>
            <person name="Trindade M."/>
        </authorList>
    </citation>
    <scope>NUCLEOTIDE SEQUENCE [LARGE SCALE GENOMIC DNA]</scope>
    <source>
        <strain evidence="1 2">XOM25</strain>
    </source>
</reference>
<name>A0AAF0C9N4_9GAMM</name>